<feature type="compositionally biased region" description="Basic and acidic residues" evidence="1">
    <location>
        <begin position="18"/>
        <end position="27"/>
    </location>
</feature>
<evidence type="ECO:0000256" key="1">
    <source>
        <dbReference type="SAM" id="MobiDB-lite"/>
    </source>
</evidence>
<reference evidence="2 3" key="1">
    <citation type="journal article" date="2015" name="Nature">
        <title>rRNA introns, odd ribosomes, and small enigmatic genomes across a large radiation of phyla.</title>
        <authorList>
            <person name="Brown C.T."/>
            <person name="Hug L.A."/>
            <person name="Thomas B.C."/>
            <person name="Sharon I."/>
            <person name="Castelle C.J."/>
            <person name="Singh A."/>
            <person name="Wilkins M.J."/>
            <person name="Williams K.H."/>
            <person name="Banfield J.F."/>
        </authorList>
    </citation>
    <scope>NUCLEOTIDE SEQUENCE [LARGE SCALE GENOMIC DNA]</scope>
</reference>
<dbReference type="AlphaFoldDB" id="A0A0G1G800"/>
<accession>A0A0G1G800</accession>
<comment type="caution">
    <text evidence="2">The sequence shown here is derived from an EMBL/GenBank/DDBJ whole genome shotgun (WGS) entry which is preliminary data.</text>
</comment>
<dbReference type="Proteomes" id="UP000034894">
    <property type="component" value="Unassembled WGS sequence"/>
</dbReference>
<sequence length="137" mass="14949">MISDKNDLQQSGIGGGPDDEKSISEETIKGLEGQQVAIESIPVSEKATDNIFWIGSDSNRILVILDKNPDNNLISEGASAVENGDTIQLTGNLKILPPVKELEENWDVPKNVIYQISNETVYLEVRNIGLNGNSQEL</sequence>
<evidence type="ECO:0000313" key="2">
    <source>
        <dbReference type="EMBL" id="KKS95078.1"/>
    </source>
</evidence>
<feature type="region of interest" description="Disordered" evidence="1">
    <location>
        <begin position="1"/>
        <end position="27"/>
    </location>
</feature>
<dbReference type="EMBL" id="LCFP01000023">
    <property type="protein sequence ID" value="KKS95078.1"/>
    <property type="molecule type" value="Genomic_DNA"/>
</dbReference>
<evidence type="ECO:0000313" key="3">
    <source>
        <dbReference type="Proteomes" id="UP000034894"/>
    </source>
</evidence>
<proteinExistence type="predicted"/>
<gene>
    <name evidence="2" type="ORF">UV73_C0023G0005</name>
</gene>
<organism evidence="2 3">
    <name type="scientific">Candidatus Gottesmanbacteria bacterium GW2011_GWA2_43_14</name>
    <dbReference type="NCBI Taxonomy" id="1618443"/>
    <lineage>
        <taxon>Bacteria</taxon>
        <taxon>Candidatus Gottesmaniibacteriota</taxon>
    </lineage>
</organism>
<protein>
    <submittedName>
        <fullName evidence="2">Uncharacterized protein</fullName>
    </submittedName>
</protein>
<name>A0A0G1G800_9BACT</name>